<accession>A0ABW3QZ23</accession>
<reference evidence="2" key="1">
    <citation type="journal article" date="2019" name="Int. J. Syst. Evol. Microbiol.">
        <title>The Global Catalogue of Microorganisms (GCM) 10K type strain sequencing project: providing services to taxonomists for standard genome sequencing and annotation.</title>
        <authorList>
            <consortium name="The Broad Institute Genomics Platform"/>
            <consortium name="The Broad Institute Genome Sequencing Center for Infectious Disease"/>
            <person name="Wu L."/>
            <person name="Ma J."/>
        </authorList>
    </citation>
    <scope>NUCLEOTIDE SEQUENCE [LARGE SCALE GENOMIC DNA]</scope>
    <source>
        <strain evidence="2">CCUG 60214</strain>
    </source>
</reference>
<dbReference type="Proteomes" id="UP001597168">
    <property type="component" value="Unassembled WGS sequence"/>
</dbReference>
<dbReference type="InterPro" id="IPR025680">
    <property type="entry name" value="DddI"/>
</dbReference>
<keyword evidence="2" id="KW-1185">Reference proteome</keyword>
<gene>
    <name evidence="1" type="ORF">ACFQ3T_21950</name>
</gene>
<protein>
    <submittedName>
        <fullName evidence="1">Imm1 family immunity protein</fullName>
    </submittedName>
</protein>
<evidence type="ECO:0000313" key="2">
    <source>
        <dbReference type="Proteomes" id="UP001597168"/>
    </source>
</evidence>
<organism evidence="1 2">
    <name type="scientific">Saccharothrix hoggarensis</name>
    <dbReference type="NCBI Taxonomy" id="913853"/>
    <lineage>
        <taxon>Bacteria</taxon>
        <taxon>Bacillati</taxon>
        <taxon>Actinomycetota</taxon>
        <taxon>Actinomycetes</taxon>
        <taxon>Pseudonocardiales</taxon>
        <taxon>Pseudonocardiaceae</taxon>
        <taxon>Saccharothrix</taxon>
    </lineage>
</organism>
<proteinExistence type="predicted"/>
<dbReference type="RefSeq" id="WP_380725321.1">
    <property type="nucleotide sequence ID" value="NZ_JBHTLK010000123.1"/>
</dbReference>
<evidence type="ECO:0000313" key="1">
    <source>
        <dbReference type="EMBL" id="MFD1149805.1"/>
    </source>
</evidence>
<comment type="caution">
    <text evidence="1">The sequence shown here is derived from an EMBL/GenBank/DDBJ whole genome shotgun (WGS) entry which is preliminary data.</text>
</comment>
<name>A0ABW3QZ23_9PSEU</name>
<dbReference type="Pfam" id="PF14430">
    <property type="entry name" value="Imm1"/>
    <property type="match status" value="1"/>
</dbReference>
<dbReference type="EMBL" id="JBHTLK010000123">
    <property type="protein sequence ID" value="MFD1149805.1"/>
    <property type="molecule type" value="Genomic_DNA"/>
</dbReference>
<sequence length="165" mass="18184">MSYTLDVWYHRAEVPSDSPQTVRSESELAEVLAYVLANHQPNPPVLVARERPKVGRRGRPDHQIKVDADAAGGVGAILAMGPRDFVPGSAPDFVGTSPDGGVWIAECKSWTPPADAPSLYIDKAVMTEFPRRAVLPLDLWQEALREFMRTGLRPTCVEWDVSAVY</sequence>